<dbReference type="PROSITE" id="PS50043">
    <property type="entry name" value="HTH_LUXR_2"/>
    <property type="match status" value="1"/>
</dbReference>
<dbReference type="AlphaFoldDB" id="A0AB39R905"/>
<geneLocation type="plasmid" evidence="6">
    <name>unnamed1</name>
</geneLocation>
<keyword evidence="2" id="KW-0238">DNA-binding</keyword>
<dbReference type="InterPro" id="IPR000792">
    <property type="entry name" value="Tscrpt_reg_LuxR_C"/>
</dbReference>
<dbReference type="Pfam" id="PF00196">
    <property type="entry name" value="GerE"/>
    <property type="match status" value="2"/>
</dbReference>
<feature type="domain" description="HTH luxR-type" evidence="5">
    <location>
        <begin position="86"/>
        <end position="151"/>
    </location>
</feature>
<keyword evidence="6" id="KW-0614">Plasmid</keyword>
<dbReference type="GO" id="GO:0003677">
    <property type="term" value="F:DNA binding"/>
    <property type="evidence" value="ECO:0007669"/>
    <property type="project" value="UniProtKB-KW"/>
</dbReference>
<dbReference type="EMBL" id="CP163442">
    <property type="protein sequence ID" value="XDQ50195.1"/>
    <property type="molecule type" value="Genomic_DNA"/>
</dbReference>
<name>A0AB39R905_9ACTN</name>
<evidence type="ECO:0000256" key="2">
    <source>
        <dbReference type="ARBA" id="ARBA00023125"/>
    </source>
</evidence>
<dbReference type="SMART" id="SM00421">
    <property type="entry name" value="HTH_LUXR"/>
    <property type="match status" value="2"/>
</dbReference>
<dbReference type="Gene3D" id="1.10.10.10">
    <property type="entry name" value="Winged helix-like DNA-binding domain superfamily/Winged helix DNA-binding domain"/>
    <property type="match status" value="2"/>
</dbReference>
<dbReference type="RefSeq" id="WP_369228714.1">
    <property type="nucleotide sequence ID" value="NZ_CP163442.1"/>
</dbReference>
<accession>A0AB39R905</accession>
<evidence type="ECO:0000313" key="6">
    <source>
        <dbReference type="EMBL" id="XDQ50195.1"/>
    </source>
</evidence>
<dbReference type="InterPro" id="IPR016032">
    <property type="entry name" value="Sig_transdc_resp-reg_C-effctor"/>
</dbReference>
<dbReference type="SUPFAM" id="SSF46894">
    <property type="entry name" value="C-terminal effector domain of the bipartite response regulators"/>
    <property type="match status" value="2"/>
</dbReference>
<dbReference type="GO" id="GO:0006355">
    <property type="term" value="P:regulation of DNA-templated transcription"/>
    <property type="evidence" value="ECO:0007669"/>
    <property type="project" value="InterPro"/>
</dbReference>
<keyword evidence="3" id="KW-0804">Transcription</keyword>
<keyword evidence="1" id="KW-0805">Transcription regulation</keyword>
<evidence type="ECO:0000256" key="1">
    <source>
        <dbReference type="ARBA" id="ARBA00023015"/>
    </source>
</evidence>
<dbReference type="InterPro" id="IPR036388">
    <property type="entry name" value="WH-like_DNA-bd_sf"/>
</dbReference>
<protein>
    <submittedName>
        <fullName evidence="6">Response regulator transcription factor</fullName>
    </submittedName>
</protein>
<reference evidence="6" key="1">
    <citation type="submission" date="2024-07" db="EMBL/GenBank/DDBJ databases">
        <authorList>
            <person name="Yu S.T."/>
        </authorList>
    </citation>
    <scope>NUCLEOTIDE SEQUENCE</scope>
    <source>
        <strain evidence="6">R39</strain>
        <plasmid evidence="6">unnamed1</plasmid>
    </source>
</reference>
<evidence type="ECO:0000259" key="5">
    <source>
        <dbReference type="PROSITE" id="PS50043"/>
    </source>
</evidence>
<dbReference type="CDD" id="cd06170">
    <property type="entry name" value="LuxR_C_like"/>
    <property type="match status" value="1"/>
</dbReference>
<dbReference type="PANTHER" id="PTHR44688:SF16">
    <property type="entry name" value="DNA-BINDING TRANSCRIPTIONAL ACTIVATOR DEVR_DOSR"/>
    <property type="match status" value="1"/>
</dbReference>
<organism evidence="6">
    <name type="scientific">Streptomyces sp. R39</name>
    <dbReference type="NCBI Taxonomy" id="3238631"/>
    <lineage>
        <taxon>Bacteria</taxon>
        <taxon>Bacillati</taxon>
        <taxon>Actinomycetota</taxon>
        <taxon>Actinomycetes</taxon>
        <taxon>Kitasatosporales</taxon>
        <taxon>Streptomycetaceae</taxon>
        <taxon>Streptomyces</taxon>
    </lineage>
</organism>
<evidence type="ECO:0000256" key="3">
    <source>
        <dbReference type="ARBA" id="ARBA00023163"/>
    </source>
</evidence>
<sequence length="230" mass="25061">MTISDPESIVRTVPGQAYKPTGRQVQVLSGIARGHTNAEIADHLDIAWPTVQRQVSLLGRGLGTNARAEMVAVGYEQGWLTNLSPEPRERIVLSDRCQKVLQCIAAGKSNEEIAADLYLSVNTVKTHVRRILGVFRARRRAHAVALAYQHGHLCIHGGEVLRFVNWPGGLPRHRGPEEGWLPDPARTWRGAASHGRESGAAYASANVLGGRTSRQEKRTRLAKSSDGGTS</sequence>
<gene>
    <name evidence="6" type="ORF">AB5J52_49885</name>
</gene>
<evidence type="ECO:0000256" key="4">
    <source>
        <dbReference type="SAM" id="MobiDB-lite"/>
    </source>
</evidence>
<proteinExistence type="predicted"/>
<feature type="region of interest" description="Disordered" evidence="4">
    <location>
        <begin position="189"/>
        <end position="230"/>
    </location>
</feature>
<dbReference type="PANTHER" id="PTHR44688">
    <property type="entry name" value="DNA-BINDING TRANSCRIPTIONAL ACTIVATOR DEVR_DOSR"/>
    <property type="match status" value="1"/>
</dbReference>
<dbReference type="PRINTS" id="PR00038">
    <property type="entry name" value="HTHLUXR"/>
</dbReference>